<proteinExistence type="predicted"/>
<dbReference type="Proteomes" id="UP000016931">
    <property type="component" value="Unassembled WGS sequence"/>
</dbReference>
<protein>
    <submittedName>
        <fullName evidence="2">Uncharacterized protein</fullName>
    </submittedName>
</protein>
<keyword evidence="3" id="KW-1185">Reference proteome</keyword>
<feature type="region of interest" description="Disordered" evidence="1">
    <location>
        <begin position="42"/>
        <end position="92"/>
    </location>
</feature>
<feature type="compositionally biased region" description="Basic and acidic residues" evidence="1">
    <location>
        <begin position="49"/>
        <end position="60"/>
    </location>
</feature>
<name>M3D7T8_SPHMS</name>
<dbReference type="HOGENOM" id="CLU_2414691_0_0_1"/>
<dbReference type="AlphaFoldDB" id="M3D7T8"/>
<organism evidence="2 3">
    <name type="scientific">Sphaerulina musiva (strain SO2202)</name>
    <name type="common">Poplar stem canker fungus</name>
    <name type="synonym">Septoria musiva</name>
    <dbReference type="NCBI Taxonomy" id="692275"/>
    <lineage>
        <taxon>Eukaryota</taxon>
        <taxon>Fungi</taxon>
        <taxon>Dikarya</taxon>
        <taxon>Ascomycota</taxon>
        <taxon>Pezizomycotina</taxon>
        <taxon>Dothideomycetes</taxon>
        <taxon>Dothideomycetidae</taxon>
        <taxon>Mycosphaerellales</taxon>
        <taxon>Mycosphaerellaceae</taxon>
        <taxon>Sphaerulina</taxon>
    </lineage>
</organism>
<reference evidence="2 3" key="1">
    <citation type="journal article" date="2012" name="PLoS Pathog.">
        <title>Diverse lifestyles and strategies of plant pathogenesis encoded in the genomes of eighteen Dothideomycetes fungi.</title>
        <authorList>
            <person name="Ohm R.A."/>
            <person name="Feau N."/>
            <person name="Henrissat B."/>
            <person name="Schoch C.L."/>
            <person name="Horwitz B.A."/>
            <person name="Barry K.W."/>
            <person name="Condon B.J."/>
            <person name="Copeland A.C."/>
            <person name="Dhillon B."/>
            <person name="Glaser F."/>
            <person name="Hesse C.N."/>
            <person name="Kosti I."/>
            <person name="LaButti K."/>
            <person name="Lindquist E.A."/>
            <person name="Lucas S."/>
            <person name="Salamov A.A."/>
            <person name="Bradshaw R.E."/>
            <person name="Ciuffetti L."/>
            <person name="Hamelin R.C."/>
            <person name="Kema G.H.J."/>
            <person name="Lawrence C."/>
            <person name="Scott J.A."/>
            <person name="Spatafora J.W."/>
            <person name="Turgeon B.G."/>
            <person name="de Wit P.J.G.M."/>
            <person name="Zhong S."/>
            <person name="Goodwin S.B."/>
            <person name="Grigoriev I.V."/>
        </authorList>
    </citation>
    <scope>NUCLEOTIDE SEQUENCE [LARGE SCALE GENOMIC DNA]</scope>
    <source>
        <strain evidence="2 3">SO2202</strain>
    </source>
</reference>
<dbReference type="RefSeq" id="XP_016762366.1">
    <property type="nucleotide sequence ID" value="XM_016904653.1"/>
</dbReference>
<gene>
    <name evidence="2" type="ORF">SEPMUDRAFT_148018</name>
</gene>
<dbReference type="GeneID" id="27901790"/>
<sequence length="92" mass="10383">MQIQYSVYCQGRVRYCCQGRRGDECIEGCRSECCLGVSDIPKLMPSHGKGGEHSRPRLGCEPRPTTLRRPCVRPSQSRSQDGRHASNDPAFW</sequence>
<accession>M3D7T8</accession>
<evidence type="ECO:0000256" key="1">
    <source>
        <dbReference type="SAM" id="MobiDB-lite"/>
    </source>
</evidence>
<evidence type="ECO:0000313" key="2">
    <source>
        <dbReference type="EMBL" id="EMF14245.1"/>
    </source>
</evidence>
<evidence type="ECO:0000313" key="3">
    <source>
        <dbReference type="Proteomes" id="UP000016931"/>
    </source>
</evidence>
<dbReference type="EMBL" id="KB456262">
    <property type="protein sequence ID" value="EMF14245.1"/>
    <property type="molecule type" value="Genomic_DNA"/>
</dbReference>